<dbReference type="Proteomes" id="UP000612585">
    <property type="component" value="Unassembled WGS sequence"/>
</dbReference>
<dbReference type="RefSeq" id="WP_204002193.1">
    <property type="nucleotide sequence ID" value="NZ_BOPG01000047.1"/>
</dbReference>
<keyword evidence="1 4" id="KW-0489">Methyltransferase</keyword>
<evidence type="ECO:0000313" key="4">
    <source>
        <dbReference type="EMBL" id="GIJ59583.1"/>
    </source>
</evidence>
<proteinExistence type="predicted"/>
<reference evidence="4" key="1">
    <citation type="submission" date="2021-01" db="EMBL/GenBank/DDBJ databases">
        <title>Whole genome shotgun sequence of Virgisporangium aurantiacum NBRC 16421.</title>
        <authorList>
            <person name="Komaki H."/>
            <person name="Tamura T."/>
        </authorList>
    </citation>
    <scope>NUCLEOTIDE SEQUENCE</scope>
    <source>
        <strain evidence="4">NBRC 16421</strain>
    </source>
</reference>
<dbReference type="Pfam" id="PF13649">
    <property type="entry name" value="Methyltransf_25"/>
    <property type="match status" value="1"/>
</dbReference>
<dbReference type="GO" id="GO:0008168">
    <property type="term" value="F:methyltransferase activity"/>
    <property type="evidence" value="ECO:0007669"/>
    <property type="project" value="UniProtKB-KW"/>
</dbReference>
<accession>A0A8J3ZB11</accession>
<comment type="caution">
    <text evidence="4">The sequence shown here is derived from an EMBL/GenBank/DDBJ whole genome shotgun (WGS) entry which is preliminary data.</text>
</comment>
<keyword evidence="5" id="KW-1185">Reference proteome</keyword>
<protein>
    <submittedName>
        <fullName evidence="4">Methyltransferase</fullName>
    </submittedName>
</protein>
<dbReference type="InterPro" id="IPR041698">
    <property type="entry name" value="Methyltransf_25"/>
</dbReference>
<dbReference type="EMBL" id="BOPG01000047">
    <property type="protein sequence ID" value="GIJ59583.1"/>
    <property type="molecule type" value="Genomic_DNA"/>
</dbReference>
<organism evidence="4 5">
    <name type="scientific">Virgisporangium aurantiacum</name>
    <dbReference type="NCBI Taxonomy" id="175570"/>
    <lineage>
        <taxon>Bacteria</taxon>
        <taxon>Bacillati</taxon>
        <taxon>Actinomycetota</taxon>
        <taxon>Actinomycetes</taxon>
        <taxon>Micromonosporales</taxon>
        <taxon>Micromonosporaceae</taxon>
        <taxon>Virgisporangium</taxon>
    </lineage>
</organism>
<gene>
    <name evidence="4" type="ORF">Vau01_070990</name>
</gene>
<evidence type="ECO:0000256" key="2">
    <source>
        <dbReference type="ARBA" id="ARBA00022679"/>
    </source>
</evidence>
<name>A0A8J3ZB11_9ACTN</name>
<keyword evidence="2" id="KW-0808">Transferase</keyword>
<dbReference type="GO" id="GO:0032259">
    <property type="term" value="P:methylation"/>
    <property type="evidence" value="ECO:0007669"/>
    <property type="project" value="UniProtKB-KW"/>
</dbReference>
<evidence type="ECO:0000256" key="1">
    <source>
        <dbReference type="ARBA" id="ARBA00022603"/>
    </source>
</evidence>
<feature type="domain" description="Methyltransferase" evidence="3">
    <location>
        <begin position="40"/>
        <end position="132"/>
    </location>
</feature>
<evidence type="ECO:0000313" key="5">
    <source>
        <dbReference type="Proteomes" id="UP000612585"/>
    </source>
</evidence>
<dbReference type="AlphaFoldDB" id="A0A8J3ZB11"/>
<dbReference type="Gene3D" id="3.40.50.150">
    <property type="entry name" value="Vaccinia Virus protein VP39"/>
    <property type="match status" value="1"/>
</dbReference>
<dbReference type="PANTHER" id="PTHR43861">
    <property type="entry name" value="TRANS-ACONITATE 2-METHYLTRANSFERASE-RELATED"/>
    <property type="match status" value="1"/>
</dbReference>
<dbReference type="InterPro" id="IPR029063">
    <property type="entry name" value="SAM-dependent_MTases_sf"/>
</dbReference>
<evidence type="ECO:0000259" key="3">
    <source>
        <dbReference type="Pfam" id="PF13649"/>
    </source>
</evidence>
<dbReference type="SUPFAM" id="SSF53335">
    <property type="entry name" value="S-adenosyl-L-methionine-dependent methyltransferases"/>
    <property type="match status" value="1"/>
</dbReference>
<dbReference type="CDD" id="cd02440">
    <property type="entry name" value="AdoMet_MTases"/>
    <property type="match status" value="1"/>
</dbReference>
<dbReference type="PANTHER" id="PTHR43861:SF1">
    <property type="entry name" value="TRANS-ACONITATE 2-METHYLTRANSFERASE"/>
    <property type="match status" value="1"/>
</dbReference>
<sequence length="244" mass="27254">MAELQYEDAEIAGRYDTFYPPERRRDFRFYLPYIMRAGAVLDIGCGTGALLGLARERGHTGRLVGLDPGAGMLSVARRRSDVEWVHGDLTEARWDREFDFAVMTGNAFQTLVTDTEMRTALATVRAALRDGGRFGFETRNPAARAWETWTPDSVEEATDADGRTMRVFHTVHEVTGDLVTFTGTYTADHWPEPRLSTATLRFLDLPTLDRFLAGAGLTVDERFGDTAGRPITDSSPEIVTISRR</sequence>